<feature type="non-terminal residue" evidence="1">
    <location>
        <position position="78"/>
    </location>
</feature>
<gene>
    <name evidence="1" type="ORF">RPERSI_LOCUS34133</name>
</gene>
<reference evidence="1" key="1">
    <citation type="submission" date="2021-06" db="EMBL/GenBank/DDBJ databases">
        <authorList>
            <person name="Kallberg Y."/>
            <person name="Tangrot J."/>
            <person name="Rosling A."/>
        </authorList>
    </citation>
    <scope>NUCLEOTIDE SEQUENCE</scope>
    <source>
        <strain evidence="1">MA461A</strain>
    </source>
</reference>
<organism evidence="1 2">
    <name type="scientific">Racocetra persica</name>
    <dbReference type="NCBI Taxonomy" id="160502"/>
    <lineage>
        <taxon>Eukaryota</taxon>
        <taxon>Fungi</taxon>
        <taxon>Fungi incertae sedis</taxon>
        <taxon>Mucoromycota</taxon>
        <taxon>Glomeromycotina</taxon>
        <taxon>Glomeromycetes</taxon>
        <taxon>Diversisporales</taxon>
        <taxon>Gigasporaceae</taxon>
        <taxon>Racocetra</taxon>
    </lineage>
</organism>
<sequence>LLHKNRYPLYTVSLSVFAQDVVEIANHPQQTNKTKKQKLQAKKENNSDILIENISSRFQKLENAMLNFDEQTKLNSIP</sequence>
<evidence type="ECO:0000313" key="1">
    <source>
        <dbReference type="EMBL" id="CAG8846420.1"/>
    </source>
</evidence>
<protein>
    <submittedName>
        <fullName evidence="1">24300_t:CDS:1</fullName>
    </submittedName>
</protein>
<keyword evidence="2" id="KW-1185">Reference proteome</keyword>
<comment type="caution">
    <text evidence="1">The sequence shown here is derived from an EMBL/GenBank/DDBJ whole genome shotgun (WGS) entry which is preliminary data.</text>
</comment>
<evidence type="ECO:0000313" key="2">
    <source>
        <dbReference type="Proteomes" id="UP000789920"/>
    </source>
</evidence>
<proteinExistence type="predicted"/>
<dbReference type="Proteomes" id="UP000789920">
    <property type="component" value="Unassembled WGS sequence"/>
</dbReference>
<dbReference type="EMBL" id="CAJVQC010151163">
    <property type="protein sequence ID" value="CAG8846420.1"/>
    <property type="molecule type" value="Genomic_DNA"/>
</dbReference>
<name>A0ACA9SQN6_9GLOM</name>
<accession>A0ACA9SQN6</accession>
<feature type="non-terminal residue" evidence="1">
    <location>
        <position position="1"/>
    </location>
</feature>